<evidence type="ECO:0000313" key="2">
    <source>
        <dbReference type="EMBL" id="GAH95283.1"/>
    </source>
</evidence>
<dbReference type="AlphaFoldDB" id="X1LMA5"/>
<comment type="caution">
    <text evidence="2">The sequence shown here is derived from an EMBL/GenBank/DDBJ whole genome shotgun (WGS) entry which is preliminary data.</text>
</comment>
<proteinExistence type="predicted"/>
<sequence>MAKTKAVARRNPSTGNPGPRRRRKKNSFTLPLGIVVPMAHIGLHNLEIIKQFGFKTGMEQLMRWFGADIRKKEIFSTEHLQWGLYPFAIGVGVHYAARRLGVNRALSRAGIPFIRI</sequence>
<feature type="region of interest" description="Disordered" evidence="1">
    <location>
        <begin position="1"/>
        <end position="26"/>
    </location>
</feature>
<evidence type="ECO:0000256" key="1">
    <source>
        <dbReference type="SAM" id="MobiDB-lite"/>
    </source>
</evidence>
<gene>
    <name evidence="2" type="ORF">S06H3_00981</name>
</gene>
<name>X1LMA5_9ZZZZ</name>
<dbReference type="EMBL" id="BARV01000221">
    <property type="protein sequence ID" value="GAH95283.1"/>
    <property type="molecule type" value="Genomic_DNA"/>
</dbReference>
<reference evidence="2" key="1">
    <citation type="journal article" date="2014" name="Front. Microbiol.">
        <title>High frequency of phylogenetically diverse reductive dehalogenase-homologous genes in deep subseafloor sedimentary metagenomes.</title>
        <authorList>
            <person name="Kawai M."/>
            <person name="Futagami T."/>
            <person name="Toyoda A."/>
            <person name="Takaki Y."/>
            <person name="Nishi S."/>
            <person name="Hori S."/>
            <person name="Arai W."/>
            <person name="Tsubouchi T."/>
            <person name="Morono Y."/>
            <person name="Uchiyama I."/>
            <person name="Ito T."/>
            <person name="Fujiyama A."/>
            <person name="Inagaki F."/>
            <person name="Takami H."/>
        </authorList>
    </citation>
    <scope>NUCLEOTIDE SEQUENCE</scope>
    <source>
        <strain evidence="2">Expedition CK06-06</strain>
    </source>
</reference>
<organism evidence="2">
    <name type="scientific">marine sediment metagenome</name>
    <dbReference type="NCBI Taxonomy" id="412755"/>
    <lineage>
        <taxon>unclassified sequences</taxon>
        <taxon>metagenomes</taxon>
        <taxon>ecological metagenomes</taxon>
    </lineage>
</organism>
<protein>
    <submittedName>
        <fullName evidence="2">Uncharacterized protein</fullName>
    </submittedName>
</protein>
<accession>X1LMA5</accession>